<dbReference type="InterPro" id="IPR036291">
    <property type="entry name" value="NAD(P)-bd_dom_sf"/>
</dbReference>
<keyword evidence="3" id="KW-1185">Reference proteome</keyword>
<evidence type="ECO:0000259" key="1">
    <source>
        <dbReference type="Pfam" id="PF01370"/>
    </source>
</evidence>
<dbReference type="InterPro" id="IPR050177">
    <property type="entry name" value="Lipid_A_modif_metabolic_enz"/>
</dbReference>
<dbReference type="CDD" id="cd05256">
    <property type="entry name" value="UDP_AE_SDR_e"/>
    <property type="match status" value="1"/>
</dbReference>
<dbReference type="PANTHER" id="PTHR43245">
    <property type="entry name" value="BIFUNCTIONAL POLYMYXIN RESISTANCE PROTEIN ARNA"/>
    <property type="match status" value="1"/>
</dbReference>
<dbReference type="Gene3D" id="3.40.50.720">
    <property type="entry name" value="NAD(P)-binding Rossmann-like Domain"/>
    <property type="match status" value="1"/>
</dbReference>
<dbReference type="PANTHER" id="PTHR43245:SF13">
    <property type="entry name" value="UDP-D-APIOSE_UDP-D-XYLOSE SYNTHASE 2"/>
    <property type="match status" value="1"/>
</dbReference>
<dbReference type="InterPro" id="IPR001509">
    <property type="entry name" value="Epimerase_deHydtase"/>
</dbReference>
<sequence length="360" mass="39570">MLNGELSNRRHLQLNIKHLTLNIPTVYNTPFHDQPLDKLTFLVTGGSGFIGSNLVEYLLKYGAGTVRVLDNYSNGFRKNLGLFADNPALEIVEGDIRDPEVCRAACHGAHIVLHQAALGSVPRSINDPITTNDVNVGGFVNMLVAAKDAGVKRFVYAASSSTYGDSKALPKVEDRIGKPLSPYAVTKYANELYADVFGKTYGMEIIGLRYFNIFGPRQDPNGAYAAVIPLFIDAILQGKPPRMNGDGGQTRDFTFVENCVQANIKAALVTNPEAINQVYNIAVADRTSLNDLFNILKEEAGSDLTPEYGPDRAGDIRDSLADISKAQRLLGYDPQIRIREGLQKTLAWFKENQTFIRESN</sequence>
<dbReference type="PRINTS" id="PR01713">
    <property type="entry name" value="NUCEPIMERASE"/>
</dbReference>
<dbReference type="Pfam" id="PF01370">
    <property type="entry name" value="Epimerase"/>
    <property type="match status" value="1"/>
</dbReference>
<accession>A0ABQ1TY16</accession>
<evidence type="ECO:0000313" key="2">
    <source>
        <dbReference type="EMBL" id="GGF04400.1"/>
    </source>
</evidence>
<protein>
    <submittedName>
        <fullName evidence="2">Epimerase</fullName>
    </submittedName>
</protein>
<name>A0ABQ1TY16_9BACT</name>
<feature type="domain" description="NAD-dependent epimerase/dehydratase" evidence="1">
    <location>
        <begin position="42"/>
        <end position="282"/>
    </location>
</feature>
<proteinExistence type="predicted"/>
<dbReference type="SUPFAM" id="SSF51735">
    <property type="entry name" value="NAD(P)-binding Rossmann-fold domains"/>
    <property type="match status" value="1"/>
</dbReference>
<organism evidence="2 3">
    <name type="scientific">Hymenobacter cavernae</name>
    <dbReference type="NCBI Taxonomy" id="2044852"/>
    <lineage>
        <taxon>Bacteria</taxon>
        <taxon>Pseudomonadati</taxon>
        <taxon>Bacteroidota</taxon>
        <taxon>Cytophagia</taxon>
        <taxon>Cytophagales</taxon>
        <taxon>Hymenobacteraceae</taxon>
        <taxon>Hymenobacter</taxon>
    </lineage>
</organism>
<gene>
    <name evidence="2" type="ORF">GCM10011383_14380</name>
</gene>
<dbReference type="EMBL" id="BMHT01000002">
    <property type="protein sequence ID" value="GGF04400.1"/>
    <property type="molecule type" value="Genomic_DNA"/>
</dbReference>
<evidence type="ECO:0000313" key="3">
    <source>
        <dbReference type="Proteomes" id="UP000632273"/>
    </source>
</evidence>
<dbReference type="Gene3D" id="3.90.25.10">
    <property type="entry name" value="UDP-galactose 4-epimerase, domain 1"/>
    <property type="match status" value="1"/>
</dbReference>
<comment type="caution">
    <text evidence="2">The sequence shown here is derived from an EMBL/GenBank/DDBJ whole genome shotgun (WGS) entry which is preliminary data.</text>
</comment>
<reference evidence="3" key="1">
    <citation type="journal article" date="2019" name="Int. J. Syst. Evol. Microbiol.">
        <title>The Global Catalogue of Microorganisms (GCM) 10K type strain sequencing project: providing services to taxonomists for standard genome sequencing and annotation.</title>
        <authorList>
            <consortium name="The Broad Institute Genomics Platform"/>
            <consortium name="The Broad Institute Genome Sequencing Center for Infectious Disease"/>
            <person name="Wu L."/>
            <person name="Ma J."/>
        </authorList>
    </citation>
    <scope>NUCLEOTIDE SEQUENCE [LARGE SCALE GENOMIC DNA]</scope>
    <source>
        <strain evidence="3">CGMCC 1.15197</strain>
    </source>
</reference>
<dbReference type="Proteomes" id="UP000632273">
    <property type="component" value="Unassembled WGS sequence"/>
</dbReference>